<feature type="region of interest" description="Disordered" evidence="1">
    <location>
        <begin position="164"/>
        <end position="195"/>
    </location>
</feature>
<accession>A0A0L0NL00</accession>
<comment type="caution">
    <text evidence="2">The sequence shown here is derived from an EMBL/GenBank/DDBJ whole genome shotgun (WGS) entry which is preliminary data.</text>
</comment>
<dbReference type="EMBL" id="LFRF01000001">
    <property type="protein sequence ID" value="KND94812.1"/>
    <property type="molecule type" value="Genomic_DNA"/>
</dbReference>
<evidence type="ECO:0000313" key="3">
    <source>
        <dbReference type="Proteomes" id="UP000036947"/>
    </source>
</evidence>
<evidence type="ECO:0000256" key="1">
    <source>
        <dbReference type="SAM" id="MobiDB-lite"/>
    </source>
</evidence>
<gene>
    <name evidence="2" type="ORF">TOPH_00682</name>
</gene>
<proteinExistence type="predicted"/>
<protein>
    <submittedName>
        <fullName evidence="2">Uncharacterized protein</fullName>
    </submittedName>
</protein>
<dbReference type="Proteomes" id="UP000036947">
    <property type="component" value="Unassembled WGS sequence"/>
</dbReference>
<organism evidence="2 3">
    <name type="scientific">Tolypocladium ophioglossoides (strain CBS 100239)</name>
    <name type="common">Snaketongue truffleclub</name>
    <name type="synonym">Elaphocordyceps ophioglossoides</name>
    <dbReference type="NCBI Taxonomy" id="1163406"/>
    <lineage>
        <taxon>Eukaryota</taxon>
        <taxon>Fungi</taxon>
        <taxon>Dikarya</taxon>
        <taxon>Ascomycota</taxon>
        <taxon>Pezizomycotina</taxon>
        <taxon>Sordariomycetes</taxon>
        <taxon>Hypocreomycetidae</taxon>
        <taxon>Hypocreales</taxon>
        <taxon>Ophiocordycipitaceae</taxon>
        <taxon>Tolypocladium</taxon>
    </lineage>
</organism>
<dbReference type="AlphaFoldDB" id="A0A0L0NL00"/>
<reference evidence="2 3" key="1">
    <citation type="journal article" date="2015" name="BMC Genomics">
        <title>The genome of the truffle-parasite Tolypocladium ophioglossoides and the evolution of antifungal peptaibiotics.</title>
        <authorList>
            <person name="Quandt C.A."/>
            <person name="Bushley K.E."/>
            <person name="Spatafora J.W."/>
        </authorList>
    </citation>
    <scope>NUCLEOTIDE SEQUENCE [LARGE SCALE GENOMIC DNA]</scope>
    <source>
        <strain evidence="2 3">CBS 100239</strain>
    </source>
</reference>
<name>A0A0L0NL00_TOLOC</name>
<evidence type="ECO:0000313" key="2">
    <source>
        <dbReference type="EMBL" id="KND94812.1"/>
    </source>
</evidence>
<sequence>MPQLIDGSPSLPKRVTDAGSNSSATLGGRISQGVCRGGWNVGTAAARACHERPCSLISGPEGARCNRNSRARRFGCFCHALRGHLAAARGRPHEGTEGHVQQMHRPPFCDHCQPLSLWFCPCNIDYARSCHAYELCDLPDLGSAAVVPGQCRLEGRGVRVLSPHQVPHGLDVPLRASREERKRRGRKRHETASQRTFEGCQRMYRR</sequence>
<keyword evidence="3" id="KW-1185">Reference proteome</keyword>
<feature type="region of interest" description="Disordered" evidence="1">
    <location>
        <begin position="1"/>
        <end position="24"/>
    </location>
</feature>